<proteinExistence type="predicted"/>
<evidence type="ECO:0000256" key="1">
    <source>
        <dbReference type="SAM" id="SignalP"/>
    </source>
</evidence>
<reference evidence="3" key="1">
    <citation type="submission" date="2016-11" db="UniProtKB">
        <authorList>
            <consortium name="WormBaseParasite"/>
        </authorList>
    </citation>
    <scope>IDENTIFICATION</scope>
</reference>
<feature type="signal peptide" evidence="1">
    <location>
        <begin position="1"/>
        <end position="19"/>
    </location>
</feature>
<keyword evidence="1" id="KW-0732">Signal</keyword>
<dbReference type="AlphaFoldDB" id="A0A1I8BQ40"/>
<organism evidence="2 3">
    <name type="scientific">Meloidogyne hapla</name>
    <name type="common">Root-knot nematode worm</name>
    <dbReference type="NCBI Taxonomy" id="6305"/>
    <lineage>
        <taxon>Eukaryota</taxon>
        <taxon>Metazoa</taxon>
        <taxon>Ecdysozoa</taxon>
        <taxon>Nematoda</taxon>
        <taxon>Chromadorea</taxon>
        <taxon>Rhabditida</taxon>
        <taxon>Tylenchina</taxon>
        <taxon>Tylenchomorpha</taxon>
        <taxon>Tylenchoidea</taxon>
        <taxon>Meloidogynidae</taxon>
        <taxon>Meloidogyninae</taxon>
        <taxon>Meloidogyne</taxon>
    </lineage>
</organism>
<name>A0A1I8BQ40_MELHA</name>
<dbReference type="Proteomes" id="UP000095281">
    <property type="component" value="Unplaced"/>
</dbReference>
<keyword evidence="2" id="KW-1185">Reference proteome</keyword>
<accession>A0A1I8BQ40</accession>
<dbReference type="WBParaSite" id="MhA1_Contig357.frz3.gene20">
    <property type="protein sequence ID" value="MhA1_Contig357.frz3.gene20"/>
    <property type="gene ID" value="MhA1_Contig357.frz3.gene20"/>
</dbReference>
<protein>
    <submittedName>
        <fullName evidence="3">Secreted protein</fullName>
    </submittedName>
</protein>
<evidence type="ECO:0000313" key="2">
    <source>
        <dbReference type="Proteomes" id="UP000095281"/>
    </source>
</evidence>
<feature type="chain" id="PRO_5009316081" evidence="1">
    <location>
        <begin position="20"/>
        <end position="124"/>
    </location>
</feature>
<evidence type="ECO:0000313" key="3">
    <source>
        <dbReference type="WBParaSite" id="MhA1_Contig357.frz3.gene20"/>
    </source>
</evidence>
<sequence length="124" mass="14137">MHLSSILVILPIIFSSILAQQIPNCPAKTYRCDSDWRTRTDDNTGEVYGYRAFISQCCYDGNDYENCFECRRPFTCYEGKYCHYVPPTPPPTTTTTPKPPTPCDEYGNCPDGYKCKGDVCVKDY</sequence>